<keyword evidence="2" id="KW-0677">Repeat</keyword>
<dbReference type="SUPFAM" id="SSF57184">
    <property type="entry name" value="Growth factor receptor domain"/>
    <property type="match status" value="1"/>
</dbReference>
<feature type="transmembrane region" description="Helical" evidence="4">
    <location>
        <begin position="2377"/>
        <end position="2394"/>
    </location>
</feature>
<dbReference type="OMA" id="CNLYTIK"/>
<keyword evidence="1" id="KW-0732">Signal</keyword>
<keyword evidence="4" id="KW-1133">Transmembrane helix</keyword>
<dbReference type="InParanoid" id="A0C8G5"/>
<dbReference type="PANTHER" id="PTHR38934">
    <property type="entry name" value="HYPHALLY REGULATED CELL WALL PROTEIN 1"/>
    <property type="match status" value="1"/>
</dbReference>
<keyword evidence="4" id="KW-0812">Transmembrane</keyword>
<evidence type="ECO:0000256" key="2">
    <source>
        <dbReference type="ARBA" id="ARBA00022737"/>
    </source>
</evidence>
<feature type="transmembrane region" description="Helical" evidence="4">
    <location>
        <begin position="2204"/>
        <end position="2225"/>
    </location>
</feature>
<keyword evidence="3" id="KW-1015">Disulfide bond</keyword>
<dbReference type="GeneID" id="5020264"/>
<feature type="transmembrane region" description="Helical" evidence="4">
    <location>
        <begin position="2101"/>
        <end position="2126"/>
    </location>
</feature>
<dbReference type="PANTHER" id="PTHR38934:SF6">
    <property type="entry name" value="CHROMOSOME UNDETERMINED SCAFFOLD_176, WHOLE GENOME SHOTGUN SEQUENCE"/>
    <property type="match status" value="1"/>
</dbReference>
<dbReference type="Pfam" id="PF13948">
    <property type="entry name" value="DUF4215"/>
    <property type="match status" value="2"/>
</dbReference>
<evidence type="ECO:0000256" key="3">
    <source>
        <dbReference type="ARBA" id="ARBA00023157"/>
    </source>
</evidence>
<dbReference type="RefSeq" id="XP_001434479.1">
    <property type="nucleotide sequence ID" value="XM_001434442.1"/>
</dbReference>
<evidence type="ECO:0000256" key="4">
    <source>
        <dbReference type="SAM" id="Phobius"/>
    </source>
</evidence>
<evidence type="ECO:0008006" key="7">
    <source>
        <dbReference type="Google" id="ProtNLM"/>
    </source>
</evidence>
<dbReference type="Pfam" id="PF01508">
    <property type="entry name" value="Paramecium_SA"/>
    <property type="match status" value="14"/>
</dbReference>
<reference evidence="5 6" key="1">
    <citation type="journal article" date="2006" name="Nature">
        <title>Global trends of whole-genome duplications revealed by the ciliate Paramecium tetraurelia.</title>
        <authorList>
            <consortium name="Genoscope"/>
            <person name="Aury J.-M."/>
            <person name="Jaillon O."/>
            <person name="Duret L."/>
            <person name="Noel B."/>
            <person name="Jubin C."/>
            <person name="Porcel B.M."/>
            <person name="Segurens B."/>
            <person name="Daubin V."/>
            <person name="Anthouard V."/>
            <person name="Aiach N."/>
            <person name="Arnaiz O."/>
            <person name="Billaut A."/>
            <person name="Beisson J."/>
            <person name="Blanc I."/>
            <person name="Bouhouche K."/>
            <person name="Camara F."/>
            <person name="Duharcourt S."/>
            <person name="Guigo R."/>
            <person name="Gogendeau D."/>
            <person name="Katinka M."/>
            <person name="Keller A.-M."/>
            <person name="Kissmehl R."/>
            <person name="Klotz C."/>
            <person name="Koll F."/>
            <person name="Le Moue A."/>
            <person name="Lepere C."/>
            <person name="Malinsky S."/>
            <person name="Nowacki M."/>
            <person name="Nowak J.K."/>
            <person name="Plattner H."/>
            <person name="Poulain J."/>
            <person name="Ruiz F."/>
            <person name="Serrano V."/>
            <person name="Zagulski M."/>
            <person name="Dessen P."/>
            <person name="Betermier M."/>
            <person name="Weissenbach J."/>
            <person name="Scarpelli C."/>
            <person name="Schachter V."/>
            <person name="Sperling L."/>
            <person name="Meyer E."/>
            <person name="Cohen J."/>
            <person name="Wincker P."/>
        </authorList>
    </citation>
    <scope>NUCLEOTIDE SEQUENCE [LARGE SCALE GENOMIC DNA]</scope>
    <source>
        <strain evidence="5 6">Stock d4-2</strain>
    </source>
</reference>
<dbReference type="eggNOG" id="ENOG502SEUS">
    <property type="taxonomic scope" value="Eukaryota"/>
</dbReference>
<evidence type="ECO:0000256" key="1">
    <source>
        <dbReference type="ARBA" id="ARBA00022729"/>
    </source>
</evidence>
<dbReference type="InterPro" id="IPR002895">
    <property type="entry name" value="Paramecium_SA"/>
</dbReference>
<feature type="transmembrane region" description="Helical" evidence="4">
    <location>
        <begin position="2265"/>
        <end position="2284"/>
    </location>
</feature>
<feature type="transmembrane region" description="Helical" evidence="4">
    <location>
        <begin position="2304"/>
        <end position="2325"/>
    </location>
</feature>
<protein>
    <recommendedName>
        <fullName evidence="7">EGF-like domain-containing protein</fullName>
    </recommendedName>
</protein>
<sequence>MKIYKYLVFLMISSIEMRYISQYCVCRHVDNKDECQRSQICIWNGENCILRSGETYIQQVGQQDGDQCYKYIQEDCIQMDMCGFYLGECIRFTECSLFQKNQCQESSLKCVSDGLKCIEKRVCMDYDTEVGCQNKNVNGNYCFWDVNANPRCQDAQQCTQLPQYLMSDYDCRSAMQQCTVNDLGLGCEEGKNKCEQYTFENQCYFTYNKKTECFWEDELQLCFTKNCENKRLKTYAECNSYMSKCTTNGVHCIDKKECKNIGSAIGCVLDINNKKCVYHNGQCQEKSCITAPQSYNNYEQCQSYDQLLDCVSAQNGGCKDRPIQCQDYCQELDCKSVDIQDCIWFENKCDKRQCFHAPKSFNHNQCKEYGTCMGTLLGSCQQRPQSCQDINDQQFCDITYDESRCIWINGQCNQLVCSNLKLPKYDNHQKCQDASRFCTFNIEIGGCIDYICTNITDVTACTIDSLDQVCNLNDGCIAKKCKLAPSYYDTNEQCESWVKTCTVNIYEYDNNFLKFGCADKPSECSIAKQDQCYSTYSGFHCKWQSNQCFNQQCVDADSSHTTNASCLQFKVISKTCIINSTNNGCVDWPSACSQMLSQTQCELGLQDSTVCIWSSNACRQIDCIDAPIASYINNLQCHSFLSNCIVTSSYSGCMIRPTNLVCSQSPKNEMYDTHQECQAWNPNCTISDQNIPACQQKLALCSNYVTKNQCKSVLDNLYPNTKPESYCFWDYETSTCQSALQFDSGINTNTFQCGRHKMGELTHSSCENFMKICTINNISKFCVDLSEDCTIYTIEQACKLNKYQQPCYWDKAQSKCQNLLCSENTIAQTEAACFQYKNRYLCQLIYNEDGIAQTGCEDRPTTCSDVKYQQICNKTITTVNQRCYYYNNKCNTITDASQCKLITEASSDEECQFYFSLCLLQLSGTGCYSVDQCSNLVNTNCNSAVLYKNEKCLYYGNECRRNRFCHHLFPSQSSCNNVKTSLGILCSYQYVGSELKCVAQECVLSNLAGSVSDKYDVCHNYSSICTYDITTDLTTKSCVNIINCSDLTTQGMINYKWCNDSMTTSLQKCGFNFATLTCENRQCVHMKSANVGPLNDQACYDWNNNCVFDGTNCKSFDNVDCTQIKLKHQCLQYSQCSLQQNNCVSIANCELNTTAVSLYECQLMNKICILDYRSGQGCKYQKCDYISNMAICNSAHTSDGMDCKWSGGSCVPKSCNLFTIQLDCQAKYGVLIVNSKNISMKCYWCSGSCSENNPCDPTINPALVKHEDCHNQNVHKTVSYSNGPICKLKEIHCQDYSFQASCVVALNGYKCAWNLFGLGCIDYCMSIPNTPMDNAECQTFDSTCMQATVDGISICIHVVCSTLSATDCALYIDICTLNASDNCVDVTTCSVHKPTLCNISKDIQGYPCSDLSGICTRQSNLENCESQLSSDNHQSCESLFLSGICTVNSRYPNCTDLPTSCSLATQKQCYMDNIRNRCYWKSTTNQCIQILNCLDLGIENDSHAKCQSYLSDCTVNSLKNGCIHLVDCNLYTIKEQCYFDSLKIQCEWIQTQNKCSYKTCITAQLQRYSSGACQLYFDLTCSVNDNLTECELAKAQCLGYNELQCRSDGQHNANGTECFWNTERVQCVEKTCENGPKFALSNKECEGYMQNCQKGGCRLRICTDYYYAIDSACASIFPDKSCTTNGYQCIRRSTCEEVLIKDGCTFDKFFKECVWIINDCVTKTCNTATTNLTTHQQCQEYLSSCTTKRGGGCVEITECQYFSIKEACQSDKYNQGCFWDDQLQICFTDVCEGFCGDGIITNSDEVCDDGNYLPYDGCYKCQIQCSLGCLQCEGKLCQVCDSYGWKLADGQCKSICGDGIIVGKEYCDDGNLVEFDGCYNCEYSCDSHCLKCFQGECIQCPNGLYENQSYCQNKCGDGIFASSYEQCEDANTDNNDGCNSNCEIEKFWKCYFVDSLSVCIYNISPTIKLTTPLNSYGQSQEIILTFSEDVRLNSTSITEEIFMQLIQISISNLQDSDYTYEIIPILSIDYTLQPVSYKIKLNFYKSVVGPILIVKIYCDQLVNQYENQLASNQQTIILKDPFTLSSTQKMVAANAALFNEIVIYTLITVACVAFISGNLEIFWNLIDTLQQLSYMKYLNLKFPQNLSIYFEVFSLVTIQPITDRIKLSGFIEEMFQYNSPFIPAFGRFEVFSINCYFGINLESFIIILVLGFTNYVIVYFLQLLLTSLKYYNWPIVFDQRYVETITKIIKAMHFIQKICKSYYQYFFYSGLVRIYLSNFYDLMFSALLQVANFQTYDSITETSSLLALIVLIFNFALMFQLYSYLSTVKNLSRRFSIFFEGLEIKGNYWNRQFTTLVLIKKTFFIANLVLLQTLPPVQPILTSLISGFYSVYVYRMRPFANQFENYKIIITECLISAIAILFSVSESLLLFSQIEYVSLLGWVEIAGFSTILLACLFIDFYQQLGKPARQIFDILKKCGTKTTLDHSNSTNSILKEGVIQFY</sequence>
<accession>A0C8G5</accession>
<proteinExistence type="predicted"/>
<evidence type="ECO:0000313" key="6">
    <source>
        <dbReference type="Proteomes" id="UP000000600"/>
    </source>
</evidence>
<dbReference type="SMART" id="SM00639">
    <property type="entry name" value="PSA"/>
    <property type="match status" value="19"/>
</dbReference>
<dbReference type="EMBL" id="CT868050">
    <property type="protein sequence ID" value="CAK67082.1"/>
    <property type="molecule type" value="Genomic_DNA"/>
</dbReference>
<gene>
    <name evidence="5" type="ORF">GSPATT00036215001</name>
</gene>
<dbReference type="InterPro" id="IPR011936">
    <property type="entry name" value="Myxo_disulph_rpt"/>
</dbReference>
<evidence type="ECO:0000313" key="5">
    <source>
        <dbReference type="EMBL" id="CAK67082.1"/>
    </source>
</evidence>
<dbReference type="NCBIfam" id="TIGR02232">
    <property type="entry name" value="myxo_disulf_rpt"/>
    <property type="match status" value="2"/>
</dbReference>
<dbReference type="Proteomes" id="UP000000600">
    <property type="component" value="Unassembled WGS sequence"/>
</dbReference>
<dbReference type="KEGG" id="ptm:GSPATT00036215001"/>
<name>A0C8G5_PARTE</name>
<keyword evidence="6" id="KW-1185">Reference proteome</keyword>
<dbReference type="HOGENOM" id="CLU_001399_0_0_1"/>
<dbReference type="OrthoDB" id="302139at2759"/>
<feature type="transmembrane region" description="Helical" evidence="4">
    <location>
        <begin position="2406"/>
        <end position="2424"/>
    </location>
</feature>
<feature type="transmembrane region" description="Helical" evidence="4">
    <location>
        <begin position="2436"/>
        <end position="2461"/>
    </location>
</feature>
<keyword evidence="4" id="KW-0472">Membrane</keyword>
<organism evidence="5 6">
    <name type="scientific">Paramecium tetraurelia</name>
    <dbReference type="NCBI Taxonomy" id="5888"/>
    <lineage>
        <taxon>Eukaryota</taxon>
        <taxon>Sar</taxon>
        <taxon>Alveolata</taxon>
        <taxon>Ciliophora</taxon>
        <taxon>Intramacronucleata</taxon>
        <taxon>Oligohymenophorea</taxon>
        <taxon>Peniculida</taxon>
        <taxon>Parameciidae</taxon>
        <taxon>Paramecium</taxon>
    </lineage>
</organism>
<dbReference type="InterPro" id="IPR009030">
    <property type="entry name" value="Growth_fac_rcpt_cys_sf"/>
</dbReference>